<gene>
    <name evidence="1" type="ORF">Poly41_56530</name>
</gene>
<dbReference type="EMBL" id="SJPV01000013">
    <property type="protein sequence ID" value="TWU32168.1"/>
    <property type="molecule type" value="Genomic_DNA"/>
</dbReference>
<evidence type="ECO:0000313" key="1">
    <source>
        <dbReference type="EMBL" id="TWU32168.1"/>
    </source>
</evidence>
<reference evidence="1 2" key="1">
    <citation type="submission" date="2019-02" db="EMBL/GenBank/DDBJ databases">
        <title>Deep-cultivation of Planctomycetes and their phenomic and genomic characterization uncovers novel biology.</title>
        <authorList>
            <person name="Wiegand S."/>
            <person name="Jogler M."/>
            <person name="Boedeker C."/>
            <person name="Pinto D."/>
            <person name="Vollmers J."/>
            <person name="Rivas-Marin E."/>
            <person name="Kohn T."/>
            <person name="Peeters S.H."/>
            <person name="Heuer A."/>
            <person name="Rast P."/>
            <person name="Oberbeckmann S."/>
            <person name="Bunk B."/>
            <person name="Jeske O."/>
            <person name="Meyerdierks A."/>
            <person name="Storesund J.E."/>
            <person name="Kallscheuer N."/>
            <person name="Luecker S."/>
            <person name="Lage O.M."/>
            <person name="Pohl T."/>
            <person name="Merkel B.J."/>
            <person name="Hornburger P."/>
            <person name="Mueller R.-W."/>
            <person name="Bruemmer F."/>
            <person name="Labrenz M."/>
            <person name="Spormann A.M."/>
            <person name="Op Den Camp H."/>
            <person name="Overmann J."/>
            <person name="Amann R."/>
            <person name="Jetten M.S.M."/>
            <person name="Mascher T."/>
            <person name="Medema M.H."/>
            <person name="Devos D.P."/>
            <person name="Kaster A.-K."/>
            <person name="Ovreas L."/>
            <person name="Rohde M."/>
            <person name="Galperin M.Y."/>
            <person name="Jogler C."/>
        </authorList>
    </citation>
    <scope>NUCLEOTIDE SEQUENCE [LARGE SCALE GENOMIC DNA]</scope>
    <source>
        <strain evidence="1 2">Poly41</strain>
    </source>
</reference>
<proteinExistence type="predicted"/>
<sequence length="39" mass="3867">MQKESTNGAIHVADVIGTVKAVTSNGAIRVVDCAGVSAP</sequence>
<evidence type="ECO:0000313" key="2">
    <source>
        <dbReference type="Proteomes" id="UP000319143"/>
    </source>
</evidence>
<keyword evidence="2" id="KW-1185">Reference proteome</keyword>
<organism evidence="1 2">
    <name type="scientific">Novipirellula artificiosorum</name>
    <dbReference type="NCBI Taxonomy" id="2528016"/>
    <lineage>
        <taxon>Bacteria</taxon>
        <taxon>Pseudomonadati</taxon>
        <taxon>Planctomycetota</taxon>
        <taxon>Planctomycetia</taxon>
        <taxon>Pirellulales</taxon>
        <taxon>Pirellulaceae</taxon>
        <taxon>Novipirellula</taxon>
    </lineage>
</organism>
<name>A0A5C6D5S0_9BACT</name>
<comment type="caution">
    <text evidence="1">The sequence shown here is derived from an EMBL/GenBank/DDBJ whole genome shotgun (WGS) entry which is preliminary data.</text>
</comment>
<dbReference type="AlphaFoldDB" id="A0A5C6D5S0"/>
<accession>A0A5C6D5S0</accession>
<protein>
    <submittedName>
        <fullName evidence="1">Uncharacterized protein</fullName>
    </submittedName>
</protein>
<dbReference type="Proteomes" id="UP000319143">
    <property type="component" value="Unassembled WGS sequence"/>
</dbReference>